<name>A0A3D9B017_9FLAO</name>
<proteinExistence type="predicted"/>
<dbReference type="RefSeq" id="WP_115928551.1">
    <property type="nucleotide sequence ID" value="NZ_QNVV01000010.1"/>
</dbReference>
<reference evidence="1 2" key="1">
    <citation type="submission" date="2018-06" db="EMBL/GenBank/DDBJ databases">
        <title>Novel Chryseobacterium species.</title>
        <authorList>
            <person name="Newman J."/>
            <person name="Hugo C."/>
            <person name="Oosthuizen L."/>
            <person name="Charimba G."/>
        </authorList>
    </citation>
    <scope>NUCLEOTIDE SEQUENCE [LARGE SCALE GENOMIC DNA]</scope>
    <source>
        <strain evidence="1 2">7_F195</strain>
    </source>
</reference>
<dbReference type="Proteomes" id="UP000256257">
    <property type="component" value="Unassembled WGS sequence"/>
</dbReference>
<evidence type="ECO:0000313" key="1">
    <source>
        <dbReference type="EMBL" id="REC46951.1"/>
    </source>
</evidence>
<protein>
    <submittedName>
        <fullName evidence="1">Uncharacterized protein</fullName>
    </submittedName>
</protein>
<comment type="caution">
    <text evidence="1">The sequence shown here is derived from an EMBL/GenBank/DDBJ whole genome shotgun (WGS) entry which is preliminary data.</text>
</comment>
<accession>A0A3D9B017</accession>
<organism evidence="1 2">
    <name type="scientific">Chryseobacterium pennipullorum</name>
    <dbReference type="NCBI Taxonomy" id="2258963"/>
    <lineage>
        <taxon>Bacteria</taxon>
        <taxon>Pseudomonadati</taxon>
        <taxon>Bacteroidota</taxon>
        <taxon>Flavobacteriia</taxon>
        <taxon>Flavobacteriales</taxon>
        <taxon>Weeksellaceae</taxon>
        <taxon>Chryseobacterium group</taxon>
        <taxon>Chryseobacterium</taxon>
    </lineage>
</organism>
<dbReference type="AlphaFoldDB" id="A0A3D9B017"/>
<evidence type="ECO:0000313" key="2">
    <source>
        <dbReference type="Proteomes" id="UP000256257"/>
    </source>
</evidence>
<keyword evidence="2" id="KW-1185">Reference proteome</keyword>
<dbReference type="EMBL" id="QNVV01000010">
    <property type="protein sequence ID" value="REC46951.1"/>
    <property type="molecule type" value="Genomic_DNA"/>
</dbReference>
<sequence>MVSAQEIKVAKSEAAVLFVGDTKVYSTDEDFNNQILEKKIIVKGAKIISRKSKNNNQLVLAGTKGNKDPNKNKKDLNKTFAKKKRTEILPEDKIAENKVKIYFNSSPNYFLAAQAVNKEGNISVFSGHHVPKAHFDDKDLSLKRSLHFLYINTFGDDKNESSDPYFLAVSCVRPPPYLIFIF</sequence>
<gene>
    <name evidence="1" type="ORF">DRF67_12035</name>
</gene>